<evidence type="ECO:0000259" key="8">
    <source>
        <dbReference type="Pfam" id="PF00361"/>
    </source>
</evidence>
<dbReference type="GO" id="GO:0042773">
    <property type="term" value="P:ATP synthesis coupled electron transport"/>
    <property type="evidence" value="ECO:0007669"/>
    <property type="project" value="InterPro"/>
</dbReference>
<feature type="transmembrane region" description="Helical" evidence="7">
    <location>
        <begin position="76"/>
        <end position="101"/>
    </location>
</feature>
<comment type="subcellular location">
    <subcellularLocation>
        <location evidence="1">Endomembrane system</location>
        <topology evidence="1">Multi-pass membrane protein</topology>
    </subcellularLocation>
    <subcellularLocation>
        <location evidence="6">Membrane</location>
        <topology evidence="6">Multi-pass membrane protein</topology>
    </subcellularLocation>
</comment>
<dbReference type="NCBIfam" id="NF004500">
    <property type="entry name" value="PRK05846.1-4"/>
    <property type="match status" value="1"/>
</dbReference>
<keyword evidence="5 7" id="KW-0472">Membrane</keyword>
<evidence type="ECO:0000313" key="9">
    <source>
        <dbReference type="EMBL" id="WNM26995.1"/>
    </source>
</evidence>
<organism evidence="9">
    <name type="scientific">Demequina capsici</name>
    <dbReference type="NCBI Taxonomy" id="3075620"/>
    <lineage>
        <taxon>Bacteria</taxon>
        <taxon>Bacillati</taxon>
        <taxon>Actinomycetota</taxon>
        <taxon>Actinomycetes</taxon>
        <taxon>Micrococcales</taxon>
        <taxon>Demequinaceae</taxon>
        <taxon>Demequina</taxon>
    </lineage>
</organism>
<dbReference type="EC" id="1.6.5.9" evidence="9"/>
<dbReference type="GO" id="GO:0050136">
    <property type="term" value="F:NADH dehydrogenase (quinone) (non-electrogenic) activity"/>
    <property type="evidence" value="ECO:0007669"/>
    <property type="project" value="UniProtKB-EC"/>
</dbReference>
<feature type="transmembrane region" description="Helical" evidence="7">
    <location>
        <begin position="215"/>
        <end position="237"/>
    </location>
</feature>
<dbReference type="GO" id="GO:0016020">
    <property type="term" value="C:membrane"/>
    <property type="evidence" value="ECO:0007669"/>
    <property type="project" value="UniProtKB-SubCell"/>
</dbReference>
<feature type="transmembrane region" description="Helical" evidence="7">
    <location>
        <begin position="137"/>
        <end position="157"/>
    </location>
</feature>
<feature type="transmembrane region" description="Helical" evidence="7">
    <location>
        <begin position="169"/>
        <end position="190"/>
    </location>
</feature>
<dbReference type="GO" id="GO:0015990">
    <property type="term" value="P:electron transport coupled proton transport"/>
    <property type="evidence" value="ECO:0007669"/>
    <property type="project" value="TreeGrafter"/>
</dbReference>
<evidence type="ECO:0000256" key="1">
    <source>
        <dbReference type="ARBA" id="ARBA00004127"/>
    </source>
</evidence>
<feature type="transmembrane region" description="Helical" evidence="7">
    <location>
        <begin position="113"/>
        <end position="131"/>
    </location>
</feature>
<dbReference type="PANTHER" id="PTHR43507">
    <property type="entry name" value="NADH-UBIQUINONE OXIDOREDUCTASE CHAIN 4"/>
    <property type="match status" value="1"/>
</dbReference>
<dbReference type="InterPro" id="IPR003918">
    <property type="entry name" value="NADH_UbQ_OxRdtase"/>
</dbReference>
<comment type="similarity">
    <text evidence="2">Belongs to the complex I subunit 4 family.</text>
</comment>
<keyword evidence="9" id="KW-0560">Oxidoreductase</keyword>
<evidence type="ECO:0000256" key="6">
    <source>
        <dbReference type="RuleBase" id="RU000320"/>
    </source>
</evidence>
<dbReference type="GO" id="GO:0048039">
    <property type="term" value="F:ubiquinone binding"/>
    <property type="evidence" value="ECO:0007669"/>
    <property type="project" value="TreeGrafter"/>
</dbReference>
<feature type="transmembrane region" description="Helical" evidence="7">
    <location>
        <begin position="401"/>
        <end position="431"/>
    </location>
</feature>
<dbReference type="EMBL" id="CP134880">
    <property type="protein sequence ID" value="WNM26995.1"/>
    <property type="molecule type" value="Genomic_DNA"/>
</dbReference>
<feature type="transmembrane region" description="Helical" evidence="7">
    <location>
        <begin position="338"/>
        <end position="356"/>
    </location>
</feature>
<feature type="transmembrane region" description="Helical" evidence="7">
    <location>
        <begin position="278"/>
        <end position="300"/>
    </location>
</feature>
<dbReference type="InterPro" id="IPR010227">
    <property type="entry name" value="NADH_Q_OxRdtase_chainM/4"/>
</dbReference>
<sequence>MFPFLTVLVLLPLAGAALLRALPEGARSRVREIALGVTLLELALGIVMLTQFDLSDAATQQFTETYSWIPQIGASWALGVNGFGLSMVALSLILTPLVILAEWRRDAEDHHRAARYLALILVLQAFMVGIFAARDVFLFYVMFEAMLIPLYFLIGGFGGEQRRYAAVKFLLYSLVGGLIMLVAVVALYFVGPGGEQAYLIDNLAGYDFGTTAERLMFLGFFLAFAIKAPMVPVHTWLPTVAETARPGTTALLVAVLDKIGTFGMITLGMVIFPQASKWAAPVIIVFAVISVIYGAVAAIGQTDMLRLVSFTSVSHFGIMVLGIYAFQQTSVEGAAFYMFNHGLSTGALFLVVGFLIERNGSPHVSAYGGLQKVVPVMAGTFLVIGLSALALPGLSPFVSEIMVLVGSFGVANAAVVVAALGVILAALYVLLTYQKVFTGPTKEGLEKTRELGIRERFVLWPLIGLMLLLGFLPSLAIDYLRDPAAAVVTTVNAEVSE</sequence>
<feature type="transmembrane region" description="Helical" evidence="7">
    <location>
        <begin position="249"/>
        <end position="272"/>
    </location>
</feature>
<evidence type="ECO:0000256" key="7">
    <source>
        <dbReference type="SAM" id="Phobius"/>
    </source>
</evidence>
<evidence type="ECO:0000256" key="3">
    <source>
        <dbReference type="ARBA" id="ARBA00022692"/>
    </source>
</evidence>
<feature type="transmembrane region" description="Helical" evidence="7">
    <location>
        <begin position="457"/>
        <end position="477"/>
    </location>
</feature>
<dbReference type="AlphaFoldDB" id="A0AA96FCP2"/>
<proteinExistence type="inferred from homology"/>
<evidence type="ECO:0000256" key="4">
    <source>
        <dbReference type="ARBA" id="ARBA00022989"/>
    </source>
</evidence>
<feature type="domain" description="NADH:quinone oxidoreductase/Mrp antiporter transmembrane" evidence="8">
    <location>
        <begin position="133"/>
        <end position="419"/>
    </location>
</feature>
<dbReference type="PANTHER" id="PTHR43507:SF1">
    <property type="entry name" value="NADH-UBIQUINONE OXIDOREDUCTASE CHAIN 4"/>
    <property type="match status" value="1"/>
</dbReference>
<feature type="transmembrane region" description="Helical" evidence="7">
    <location>
        <begin position="307"/>
        <end position="326"/>
    </location>
</feature>
<reference evidence="9" key="1">
    <citation type="submission" date="2023-09" db="EMBL/GenBank/DDBJ databases">
        <title>Demequina sp. a novel bacteria isolated from Capsicum annuum.</title>
        <authorList>
            <person name="Humaira Z."/>
            <person name="Lee J."/>
            <person name="Cho D."/>
        </authorList>
    </citation>
    <scope>NUCLEOTIDE SEQUENCE</scope>
    <source>
        <strain evidence="9">PMTSA13</strain>
    </source>
</reference>
<dbReference type="PRINTS" id="PR01437">
    <property type="entry name" value="NUOXDRDTASE4"/>
</dbReference>
<dbReference type="KEGG" id="dcp:RN607_12425"/>
<keyword evidence="4 7" id="KW-1133">Transmembrane helix</keyword>
<dbReference type="Pfam" id="PF00361">
    <property type="entry name" value="Proton_antipo_M"/>
    <property type="match status" value="1"/>
</dbReference>
<dbReference type="GO" id="GO:0012505">
    <property type="term" value="C:endomembrane system"/>
    <property type="evidence" value="ECO:0007669"/>
    <property type="project" value="UniProtKB-SubCell"/>
</dbReference>
<keyword evidence="3 6" id="KW-0812">Transmembrane</keyword>
<feature type="transmembrane region" description="Helical" evidence="7">
    <location>
        <begin position="376"/>
        <end position="395"/>
    </location>
</feature>
<dbReference type="GO" id="GO:0008137">
    <property type="term" value="F:NADH dehydrogenase (ubiquinone) activity"/>
    <property type="evidence" value="ECO:0007669"/>
    <property type="project" value="InterPro"/>
</dbReference>
<gene>
    <name evidence="9" type="ORF">RN607_12425</name>
</gene>
<protein>
    <submittedName>
        <fullName evidence="9">NADH-quinone oxidoreductase subunit M</fullName>
        <ecNumber evidence="9">1.6.5.9</ecNumber>
    </submittedName>
</protein>
<dbReference type="NCBIfam" id="TIGR01972">
    <property type="entry name" value="NDH_I_M"/>
    <property type="match status" value="1"/>
</dbReference>
<evidence type="ECO:0000256" key="5">
    <source>
        <dbReference type="ARBA" id="ARBA00023136"/>
    </source>
</evidence>
<dbReference type="InterPro" id="IPR001750">
    <property type="entry name" value="ND/Mrp_TM"/>
</dbReference>
<accession>A0AA96FCP2</accession>
<dbReference type="Proteomes" id="UP001303408">
    <property type="component" value="Chromosome"/>
</dbReference>
<name>A0AA96FCP2_9MICO</name>
<dbReference type="RefSeq" id="WP_313542917.1">
    <property type="nucleotide sequence ID" value="NZ_CP134880.1"/>
</dbReference>
<evidence type="ECO:0000256" key="2">
    <source>
        <dbReference type="ARBA" id="ARBA00009025"/>
    </source>
</evidence>